<keyword evidence="2" id="KW-1185">Reference proteome</keyword>
<reference evidence="1 2" key="1">
    <citation type="journal article" date="2018" name="Nat. Genet.">
        <title>The Rosa genome provides new insights in the design of modern roses.</title>
        <authorList>
            <person name="Bendahmane M."/>
        </authorList>
    </citation>
    <scope>NUCLEOTIDE SEQUENCE [LARGE SCALE GENOMIC DNA]</scope>
    <source>
        <strain evidence="2">cv. Old Blush</strain>
    </source>
</reference>
<dbReference type="Proteomes" id="UP000238479">
    <property type="component" value="Chromosome 3"/>
</dbReference>
<name>A0A2P6R6P1_ROSCH</name>
<accession>A0A2P6R6P1</accession>
<evidence type="ECO:0000313" key="2">
    <source>
        <dbReference type="Proteomes" id="UP000238479"/>
    </source>
</evidence>
<dbReference type="Gramene" id="PRQ42091">
    <property type="protein sequence ID" value="PRQ42091"/>
    <property type="gene ID" value="RchiOBHm_Chr3g0453851"/>
</dbReference>
<comment type="caution">
    <text evidence="1">The sequence shown here is derived from an EMBL/GenBank/DDBJ whole genome shotgun (WGS) entry which is preliminary data.</text>
</comment>
<organism evidence="1 2">
    <name type="scientific">Rosa chinensis</name>
    <name type="common">China rose</name>
    <dbReference type="NCBI Taxonomy" id="74649"/>
    <lineage>
        <taxon>Eukaryota</taxon>
        <taxon>Viridiplantae</taxon>
        <taxon>Streptophyta</taxon>
        <taxon>Embryophyta</taxon>
        <taxon>Tracheophyta</taxon>
        <taxon>Spermatophyta</taxon>
        <taxon>Magnoliopsida</taxon>
        <taxon>eudicotyledons</taxon>
        <taxon>Gunneridae</taxon>
        <taxon>Pentapetalae</taxon>
        <taxon>rosids</taxon>
        <taxon>fabids</taxon>
        <taxon>Rosales</taxon>
        <taxon>Rosaceae</taxon>
        <taxon>Rosoideae</taxon>
        <taxon>Rosoideae incertae sedis</taxon>
        <taxon>Rosa</taxon>
    </lineage>
</organism>
<evidence type="ECO:0000313" key="1">
    <source>
        <dbReference type="EMBL" id="PRQ42091.1"/>
    </source>
</evidence>
<gene>
    <name evidence="1" type="ORF">RchiOBHm_Chr3g0453851</name>
</gene>
<proteinExistence type="predicted"/>
<dbReference type="AlphaFoldDB" id="A0A2P6R6P1"/>
<protein>
    <submittedName>
        <fullName evidence="1">Uncharacterized protein</fullName>
    </submittedName>
</protein>
<sequence length="61" mass="6808">MNKVDTKEAEGSLQHALKKMEALPTPGTWLLPSIPDRNLLNCRQACESTNLWRLLPLIPPG</sequence>
<dbReference type="EMBL" id="PDCK01000041">
    <property type="protein sequence ID" value="PRQ42091.1"/>
    <property type="molecule type" value="Genomic_DNA"/>
</dbReference>